<dbReference type="InterPro" id="IPR002774">
    <property type="entry name" value="Flagellin_arc-type"/>
</dbReference>
<name>Q2FN28_METHJ</name>
<evidence type="ECO:0000313" key="3">
    <source>
        <dbReference type="Proteomes" id="UP000001941"/>
    </source>
</evidence>
<dbReference type="RefSeq" id="WP_011447175.1">
    <property type="nucleotide sequence ID" value="NC_007796.1"/>
</dbReference>
<dbReference type="EnsemblBacteria" id="ABD39879">
    <property type="protein sequence ID" value="ABD39879"/>
    <property type="gene ID" value="Mhun_0101"/>
</dbReference>
<dbReference type="eggNOG" id="arCOG01822">
    <property type="taxonomic scope" value="Archaea"/>
</dbReference>
<proteinExistence type="predicted"/>
<dbReference type="GeneID" id="25393412"/>
<evidence type="ECO:0000313" key="2">
    <source>
        <dbReference type="EMBL" id="ABD39879.1"/>
    </source>
</evidence>
<dbReference type="STRING" id="323259.Mhun_0101"/>
<keyword evidence="1" id="KW-0812">Transmembrane</keyword>
<protein>
    <recommendedName>
        <fullName evidence="4">Flagellin</fullName>
    </recommendedName>
</protein>
<dbReference type="KEGG" id="mhu:Mhun_0101"/>
<keyword evidence="3" id="KW-1185">Reference proteome</keyword>
<dbReference type="AlphaFoldDB" id="Q2FN28"/>
<dbReference type="GO" id="GO:0005198">
    <property type="term" value="F:structural molecule activity"/>
    <property type="evidence" value="ECO:0007669"/>
    <property type="project" value="InterPro"/>
</dbReference>
<gene>
    <name evidence="2" type="ordered locus">Mhun_0101</name>
</gene>
<dbReference type="GO" id="GO:0097588">
    <property type="term" value="P:archaeal or bacterial-type flagellum-dependent cell motility"/>
    <property type="evidence" value="ECO:0007669"/>
    <property type="project" value="InterPro"/>
</dbReference>
<organism evidence="2 3">
    <name type="scientific">Methanospirillum hungatei JF-1 (strain ATCC 27890 / DSM 864 / NBRC 100397 / JF-1)</name>
    <dbReference type="NCBI Taxonomy" id="323259"/>
    <lineage>
        <taxon>Archaea</taxon>
        <taxon>Methanobacteriati</taxon>
        <taxon>Methanobacteriota</taxon>
        <taxon>Stenosarchaea group</taxon>
        <taxon>Methanomicrobia</taxon>
        <taxon>Methanomicrobiales</taxon>
        <taxon>Methanospirillaceae</taxon>
        <taxon>Methanospirillum</taxon>
    </lineage>
</organism>
<dbReference type="EMBL" id="CP000254">
    <property type="protein sequence ID" value="ABD39879.1"/>
    <property type="molecule type" value="Genomic_DNA"/>
</dbReference>
<dbReference type="Pfam" id="PF01917">
    <property type="entry name" value="Flagellin_arch-type"/>
    <property type="match status" value="1"/>
</dbReference>
<keyword evidence="1" id="KW-0472">Membrane</keyword>
<evidence type="ECO:0000256" key="1">
    <source>
        <dbReference type="SAM" id="Phobius"/>
    </source>
</evidence>
<dbReference type="InParanoid" id="Q2FN28"/>
<feature type="transmembrane region" description="Helical" evidence="1">
    <location>
        <begin position="12"/>
        <end position="31"/>
    </location>
</feature>
<dbReference type="OrthoDB" id="135845at2157"/>
<evidence type="ECO:0008006" key="4">
    <source>
        <dbReference type="Google" id="ProtNLM"/>
    </source>
</evidence>
<accession>Q2FN28</accession>
<reference evidence="3" key="1">
    <citation type="journal article" date="2016" name="Stand. Genomic Sci.">
        <title>Complete genome sequence of Methanospirillum hungatei type strain JF1.</title>
        <authorList>
            <person name="Gunsalus R.P."/>
            <person name="Cook L.E."/>
            <person name="Crable B."/>
            <person name="Rohlin L."/>
            <person name="McDonald E."/>
            <person name="Mouttaki H."/>
            <person name="Sieber J.R."/>
            <person name="Poweleit N."/>
            <person name="Zhou H."/>
            <person name="Lapidus A.L."/>
            <person name="Daligault H.E."/>
            <person name="Land M."/>
            <person name="Gilna P."/>
            <person name="Ivanova N."/>
            <person name="Kyrpides N."/>
            <person name="Culley D.E."/>
            <person name="McInerney M.J."/>
        </authorList>
    </citation>
    <scope>NUCLEOTIDE SEQUENCE [LARGE SCALE GENOMIC DNA]</scope>
    <source>
        <strain evidence="3">ATCC 27890 / DSM 864 / NBRC 100397 / JF-1</strain>
    </source>
</reference>
<keyword evidence="1" id="KW-1133">Transmembrane helix</keyword>
<dbReference type="HOGENOM" id="CLU_108339_0_0_2"/>
<sequence length="160" mass="17007">MASEAISSSIMIIGAVLGAAVLITAILPAIFSAGDTFGTVSSSAEQKLKTDFRIVNTYANASAVQVWMKNVGNNRISVYDVRNADVFLGLSSSNYKRYGYGSGTDGNSFIDSGTSIGEYWEIGETLEISILGISPASGIDFSFSFALPNSIRRTTTFTRS</sequence>
<dbReference type="Proteomes" id="UP000001941">
    <property type="component" value="Chromosome"/>
</dbReference>